<sequence>MNRSDRARAAQAGTRAAFPALIEEQQDRLRRVAYYYGGRTWTRRMWSMGLQGACRTAGAEPPQFFATWLIRIVINCALTVLDKRQRLVPDDDRAAERQRAFASDSDDRLDLRSAVRQARSKPFCPGGLKELRKRYANLEEPAGSAPSPAAGASELSAEEALRHKLAELKLRTEELFDIPEAYELTIADYRDDKREGGRAMFVWTKAGEDPIWSKSGKDSGLSVELNAQGDLIEYTIDVEESAGDLPELSVEELRLRAEKFALDHYPGALKPFSLTGTKSAESGTLFFYEQEVMGMPLPMSGFRVKVHRSGIVSDFRYFGRQTKPKIPESLVPKEQLLRQIAETARLDLRLAFLYKSVDDSDKDELKLVYEPTTRWMHFRADGVEEAREAADEDTESEEQAVWLPVPVPAVEAPPVRTAEDALKLLGLDPDRYELLREVEMDDRLTGFVWRRRDWQPDAAEDLSLDAFMRERSEETVKVKIDPVGGRLVSLFRFEEELPGELRLTRDECLDIALGFMARAQPGLAPFMQLRQREEEADSGREHFEFRIGKQGVWMEFDHFRLSVNKTTGQIGSMMGPSVDPAQLQAVEVTALMDEPEARRIYAEALDLKLGWETDYSGSGKRRRYRLMYRLVHKEKGREIRWIDARTGELICSKPD</sequence>
<dbReference type="InterPro" id="IPR032599">
    <property type="entry name" value="YcdB/YcdC_rep_domain"/>
</dbReference>
<accession>A0ABT8VIX3</accession>
<dbReference type="Gene3D" id="1.10.1740.10">
    <property type="match status" value="1"/>
</dbReference>
<feature type="domain" description="YcdB/YcdC repeated" evidence="1">
    <location>
        <begin position="167"/>
        <end position="317"/>
    </location>
</feature>
<comment type="caution">
    <text evidence="2">The sequence shown here is derived from an EMBL/GenBank/DDBJ whole genome shotgun (WGS) entry which is preliminary data.</text>
</comment>
<gene>
    <name evidence="2" type="ORF">Q3C12_28415</name>
</gene>
<dbReference type="RefSeq" id="WP_302881020.1">
    <property type="nucleotide sequence ID" value="NZ_JAUMKJ010000050.1"/>
</dbReference>
<dbReference type="Proteomes" id="UP001168883">
    <property type="component" value="Unassembled WGS sequence"/>
</dbReference>
<evidence type="ECO:0000313" key="2">
    <source>
        <dbReference type="EMBL" id="MDO3680939.1"/>
    </source>
</evidence>
<protein>
    <submittedName>
        <fullName evidence="2">DUF4901 domain-containing protein</fullName>
    </submittedName>
</protein>
<dbReference type="Pfam" id="PF16244">
    <property type="entry name" value="DUF4901"/>
    <property type="match status" value="2"/>
</dbReference>
<reference evidence="2" key="1">
    <citation type="submission" date="2023-07" db="EMBL/GenBank/DDBJ databases">
        <authorList>
            <person name="Aktuganov G."/>
            <person name="Boyko T."/>
            <person name="Delegan Y."/>
            <person name="Galimzianova N."/>
            <person name="Gilvanova E."/>
            <person name="Korobov V."/>
            <person name="Kuzmina L."/>
            <person name="Melentiev A."/>
            <person name="Milman P."/>
            <person name="Ryabova A."/>
            <person name="Stupak E."/>
            <person name="Yasakov T."/>
            <person name="Zharikova N."/>
            <person name="Zhurenko E."/>
        </authorList>
    </citation>
    <scope>NUCLEOTIDE SEQUENCE</scope>
    <source>
        <strain evidence="2">IB-739</strain>
    </source>
</reference>
<organism evidence="2 3">
    <name type="scientific">Paenibacillus ehimensis</name>
    <dbReference type="NCBI Taxonomy" id="79264"/>
    <lineage>
        <taxon>Bacteria</taxon>
        <taxon>Bacillati</taxon>
        <taxon>Bacillota</taxon>
        <taxon>Bacilli</taxon>
        <taxon>Bacillales</taxon>
        <taxon>Paenibacillaceae</taxon>
        <taxon>Paenibacillus</taxon>
    </lineage>
</organism>
<name>A0ABT8VIX3_9BACL</name>
<dbReference type="EMBL" id="JAUMKJ010000050">
    <property type="protein sequence ID" value="MDO3680939.1"/>
    <property type="molecule type" value="Genomic_DNA"/>
</dbReference>
<proteinExistence type="predicted"/>
<evidence type="ECO:0000259" key="1">
    <source>
        <dbReference type="Pfam" id="PF16244"/>
    </source>
</evidence>
<keyword evidence="3" id="KW-1185">Reference proteome</keyword>
<feature type="domain" description="YcdB/YcdC repeated" evidence="1">
    <location>
        <begin position="429"/>
        <end position="570"/>
    </location>
</feature>
<evidence type="ECO:0000313" key="3">
    <source>
        <dbReference type="Proteomes" id="UP001168883"/>
    </source>
</evidence>
<dbReference type="SUPFAM" id="SSF88946">
    <property type="entry name" value="Sigma2 domain of RNA polymerase sigma factors"/>
    <property type="match status" value="1"/>
</dbReference>
<dbReference type="InterPro" id="IPR013325">
    <property type="entry name" value="RNA_pol_sigma_r2"/>
</dbReference>